<proteinExistence type="predicted"/>
<reference evidence="3 4" key="1">
    <citation type="journal article" date="2015" name="Fungal Genet. Biol.">
        <title>Evolution of novel wood decay mechanisms in Agaricales revealed by the genome sequences of Fistulina hepatica and Cylindrobasidium torrendii.</title>
        <authorList>
            <person name="Floudas D."/>
            <person name="Held B.W."/>
            <person name="Riley R."/>
            <person name="Nagy L.G."/>
            <person name="Koehler G."/>
            <person name="Ransdell A.S."/>
            <person name="Younus H."/>
            <person name="Chow J."/>
            <person name="Chiniquy J."/>
            <person name="Lipzen A."/>
            <person name="Tritt A."/>
            <person name="Sun H."/>
            <person name="Haridas S."/>
            <person name="LaButti K."/>
            <person name="Ohm R.A."/>
            <person name="Kues U."/>
            <person name="Blanchette R.A."/>
            <person name="Grigoriev I.V."/>
            <person name="Minto R.E."/>
            <person name="Hibbett D.S."/>
        </authorList>
    </citation>
    <scope>NUCLEOTIDE SEQUENCE [LARGE SCALE GENOMIC DNA]</scope>
    <source>
        <strain evidence="3 4">ATCC 64428</strain>
    </source>
</reference>
<dbReference type="EMBL" id="KN881903">
    <property type="protein sequence ID" value="KIY47957.1"/>
    <property type="molecule type" value="Genomic_DNA"/>
</dbReference>
<evidence type="ECO:0000313" key="4">
    <source>
        <dbReference type="Proteomes" id="UP000054144"/>
    </source>
</evidence>
<dbReference type="OrthoDB" id="2505969at2759"/>
<feature type="signal peptide" evidence="2">
    <location>
        <begin position="1"/>
        <end position="17"/>
    </location>
</feature>
<feature type="chain" id="PRO_5002316176" description="CxC1-like cysteine cluster associated with KDZ transposases domain-containing protein" evidence="2">
    <location>
        <begin position="18"/>
        <end position="414"/>
    </location>
</feature>
<protein>
    <recommendedName>
        <fullName evidence="5">CxC1-like cysteine cluster associated with KDZ transposases domain-containing protein</fullName>
    </recommendedName>
</protein>
<dbReference type="PANTHER" id="PTHR33096:SF1">
    <property type="entry name" value="CXC1-LIKE CYSTEINE CLUSTER ASSOCIATED WITH KDZ TRANSPOSASES DOMAIN-CONTAINING PROTEIN"/>
    <property type="match status" value="1"/>
</dbReference>
<dbReference type="Proteomes" id="UP000054144">
    <property type="component" value="Unassembled WGS sequence"/>
</dbReference>
<feature type="region of interest" description="Disordered" evidence="1">
    <location>
        <begin position="325"/>
        <end position="344"/>
    </location>
</feature>
<evidence type="ECO:0000256" key="1">
    <source>
        <dbReference type="SAM" id="MobiDB-lite"/>
    </source>
</evidence>
<sequence>MLLYTLLLHLQISRLTALPATERLDFIEHELHGDGDMWEDDDAAMQQSAFSIPPPGEEGSEFSNAGAEGALFTIVHSMVGRRRHRIDMRTRHDRVQKQINGWGRQLPALKSAYLHWKVHGTPVEEASDLVAPTFSIMVYSFRGIRQEFFCSSAGSASINETLVLHGLIGSAPETPRVAFTFNFLETFRQLHRVCPRLSLDAVARTLHNLHQRPRKPYLTQQLSNAYDVYLSIQRAISADAQSALKRDPTIQAQLLCPPCMYRLEQEMPLQPSMLVACDGNNSLKLVDATFLAGDRRSDDRRLPSFRFLEPEVVDKFKDDVSNAAAAKTTRTSMPAPPSIDLPNTRTDEVPWIEAHELGRAFEQQVDACVERWRAAGSDAKKKTVELFAIAGVFLTVCRHGHVLIMCDMIRSGEL</sequence>
<dbReference type="AlphaFoldDB" id="A0A0D7AAD0"/>
<evidence type="ECO:0000313" key="3">
    <source>
        <dbReference type="EMBL" id="KIY47957.1"/>
    </source>
</evidence>
<evidence type="ECO:0000256" key="2">
    <source>
        <dbReference type="SAM" id="SignalP"/>
    </source>
</evidence>
<dbReference type="InterPro" id="IPR040521">
    <property type="entry name" value="KDZ"/>
</dbReference>
<dbReference type="PANTHER" id="PTHR33096">
    <property type="entry name" value="CXC2 DOMAIN-CONTAINING PROTEIN"/>
    <property type="match status" value="1"/>
</dbReference>
<accession>A0A0D7AAD0</accession>
<keyword evidence="4" id="KW-1185">Reference proteome</keyword>
<name>A0A0D7AAD0_9AGAR</name>
<keyword evidence="2" id="KW-0732">Signal</keyword>
<gene>
    <name evidence="3" type="ORF">FISHEDRAFT_44267</name>
</gene>
<dbReference type="Pfam" id="PF18758">
    <property type="entry name" value="KDZ"/>
    <property type="match status" value="1"/>
</dbReference>
<evidence type="ECO:0008006" key="5">
    <source>
        <dbReference type="Google" id="ProtNLM"/>
    </source>
</evidence>
<organism evidence="3 4">
    <name type="scientific">Fistulina hepatica ATCC 64428</name>
    <dbReference type="NCBI Taxonomy" id="1128425"/>
    <lineage>
        <taxon>Eukaryota</taxon>
        <taxon>Fungi</taxon>
        <taxon>Dikarya</taxon>
        <taxon>Basidiomycota</taxon>
        <taxon>Agaricomycotina</taxon>
        <taxon>Agaricomycetes</taxon>
        <taxon>Agaricomycetidae</taxon>
        <taxon>Agaricales</taxon>
        <taxon>Fistulinaceae</taxon>
        <taxon>Fistulina</taxon>
    </lineage>
</organism>